<dbReference type="WBParaSite" id="JU765_v2.g14619.t1">
    <property type="protein sequence ID" value="JU765_v2.g14619.t1"/>
    <property type="gene ID" value="JU765_v2.g14619"/>
</dbReference>
<accession>A0AC34QAY8</accession>
<dbReference type="Proteomes" id="UP000887576">
    <property type="component" value="Unplaced"/>
</dbReference>
<evidence type="ECO:0000313" key="2">
    <source>
        <dbReference type="WBParaSite" id="JU765_v2.g14619.t1"/>
    </source>
</evidence>
<name>A0AC34QAY8_9BILA</name>
<protein>
    <submittedName>
        <fullName evidence="2">Uncharacterized protein</fullName>
    </submittedName>
</protein>
<organism evidence="1 2">
    <name type="scientific">Panagrolaimus sp. JU765</name>
    <dbReference type="NCBI Taxonomy" id="591449"/>
    <lineage>
        <taxon>Eukaryota</taxon>
        <taxon>Metazoa</taxon>
        <taxon>Ecdysozoa</taxon>
        <taxon>Nematoda</taxon>
        <taxon>Chromadorea</taxon>
        <taxon>Rhabditida</taxon>
        <taxon>Tylenchina</taxon>
        <taxon>Panagrolaimomorpha</taxon>
        <taxon>Panagrolaimoidea</taxon>
        <taxon>Panagrolaimidae</taxon>
        <taxon>Panagrolaimus</taxon>
    </lineage>
</organism>
<proteinExistence type="predicted"/>
<evidence type="ECO:0000313" key="1">
    <source>
        <dbReference type="Proteomes" id="UP000887576"/>
    </source>
</evidence>
<reference evidence="2" key="1">
    <citation type="submission" date="2022-11" db="UniProtKB">
        <authorList>
            <consortium name="WormBaseParasite"/>
        </authorList>
    </citation>
    <scope>IDENTIFICATION</scope>
</reference>
<sequence length="184" mass="20113">MPPAYTRIDYSHDSIDSTTPKGPVITVEDTGSQVNVSLNKITSPGFDSRQSSFDKSVFVENGGHPPPTSTGATLMVKQEVKGGSFYRNNSRYGVPIDENAVKMVYKQRSQRLNTRVQITDRCLILAMIGVVFMVLDVELCGQEAFGITKVGLTVYCWGGAVAFLALTRFSYSIAHFCVSSAEII</sequence>